<dbReference type="Gene3D" id="2.40.160.210">
    <property type="entry name" value="Acyl-CoA thioesterase, double hotdog domain"/>
    <property type="match status" value="1"/>
</dbReference>
<proteinExistence type="predicted"/>
<keyword evidence="3" id="KW-1185">Reference proteome</keyword>
<organism evidence="2 3">
    <name type="scientific">Roridomyces roridus</name>
    <dbReference type="NCBI Taxonomy" id="1738132"/>
    <lineage>
        <taxon>Eukaryota</taxon>
        <taxon>Fungi</taxon>
        <taxon>Dikarya</taxon>
        <taxon>Basidiomycota</taxon>
        <taxon>Agaricomycotina</taxon>
        <taxon>Agaricomycetes</taxon>
        <taxon>Agaricomycetidae</taxon>
        <taxon>Agaricales</taxon>
        <taxon>Marasmiineae</taxon>
        <taxon>Mycenaceae</taxon>
        <taxon>Roridomyces</taxon>
    </lineage>
</organism>
<gene>
    <name evidence="2" type="ORF">FB45DRAFT_843809</name>
</gene>
<reference evidence="2" key="1">
    <citation type="submission" date="2023-03" db="EMBL/GenBank/DDBJ databases">
        <title>Massive genome expansion in bonnet fungi (Mycena s.s.) driven by repeated elements and novel gene families across ecological guilds.</title>
        <authorList>
            <consortium name="Lawrence Berkeley National Laboratory"/>
            <person name="Harder C.B."/>
            <person name="Miyauchi S."/>
            <person name="Viragh M."/>
            <person name="Kuo A."/>
            <person name="Thoen E."/>
            <person name="Andreopoulos B."/>
            <person name="Lu D."/>
            <person name="Skrede I."/>
            <person name="Drula E."/>
            <person name="Henrissat B."/>
            <person name="Morin E."/>
            <person name="Kohler A."/>
            <person name="Barry K."/>
            <person name="LaButti K."/>
            <person name="Morin E."/>
            <person name="Salamov A."/>
            <person name="Lipzen A."/>
            <person name="Mereny Z."/>
            <person name="Hegedus B."/>
            <person name="Baldrian P."/>
            <person name="Stursova M."/>
            <person name="Weitz H."/>
            <person name="Taylor A."/>
            <person name="Grigoriev I.V."/>
            <person name="Nagy L.G."/>
            <person name="Martin F."/>
            <person name="Kauserud H."/>
        </authorList>
    </citation>
    <scope>NUCLEOTIDE SEQUENCE</scope>
    <source>
        <strain evidence="2">9284</strain>
    </source>
</reference>
<dbReference type="InterPro" id="IPR052389">
    <property type="entry name" value="Sec_Metab_Biosynth-Assoc"/>
</dbReference>
<dbReference type="EMBL" id="JARKIF010000032">
    <property type="protein sequence ID" value="KAJ7611748.1"/>
    <property type="molecule type" value="Genomic_DNA"/>
</dbReference>
<dbReference type="PANTHER" id="PTHR38110:SF1">
    <property type="entry name" value="THIOESTERASE DOMAIN-CONTAINING PROTEIN"/>
    <property type="match status" value="1"/>
</dbReference>
<accession>A0AAD7B655</accession>
<comment type="caution">
    <text evidence="2">The sequence shown here is derived from an EMBL/GenBank/DDBJ whole genome shotgun (WGS) entry which is preliminary data.</text>
</comment>
<dbReference type="PANTHER" id="PTHR38110">
    <property type="entry name" value="CHROMOSOME 23, WHOLE GENOME SHOTGUN SEQUENCE"/>
    <property type="match status" value="1"/>
</dbReference>
<feature type="domain" description="Acyl-CoA thioesterase-like N-terminal HotDog" evidence="1">
    <location>
        <begin position="25"/>
        <end position="109"/>
    </location>
</feature>
<name>A0AAD7B655_9AGAR</name>
<dbReference type="InterPro" id="IPR049449">
    <property type="entry name" value="TesB_ACOT8-like_N"/>
</dbReference>
<dbReference type="InterPro" id="IPR029069">
    <property type="entry name" value="HotDog_dom_sf"/>
</dbReference>
<dbReference type="Pfam" id="PF13622">
    <property type="entry name" value="4HBT_3"/>
    <property type="match status" value="1"/>
</dbReference>
<evidence type="ECO:0000313" key="2">
    <source>
        <dbReference type="EMBL" id="KAJ7611748.1"/>
    </source>
</evidence>
<dbReference type="Proteomes" id="UP001221142">
    <property type="component" value="Unassembled WGS sequence"/>
</dbReference>
<dbReference type="InterPro" id="IPR042171">
    <property type="entry name" value="Acyl-CoA_hotdog"/>
</dbReference>
<evidence type="ECO:0000313" key="3">
    <source>
        <dbReference type="Proteomes" id="UP001221142"/>
    </source>
</evidence>
<evidence type="ECO:0000259" key="1">
    <source>
        <dbReference type="Pfam" id="PF13622"/>
    </source>
</evidence>
<sequence length="308" mass="33414">MAPLNQAIRVERRVDSDCVYTGTVDEEWSVGVVPNGGYILALIIQACITHQSTTTLPSPLHVSAHYLQPTQPAPFEVHIRIIKPGRNFINIHAELMQAGRTCVLTHLIFGNVPPRVGLGPLVPVNSGFARPYPLSAFHPSSVNLPGGLTALPPGYQFEDQMHWAEDPAIRVLNHTPHANGGFARWGAWIELTDKDTVITTASLALIADTTLSMGFLYPTHVTGAVEGDTWLPTLTLSIEYKAPIPASGRYSKRTVGVYVRSGYLSEPQGRHNTIVEIWTAPADIGDGGEVRKGWADEQVCLAVATQMG</sequence>
<dbReference type="AlphaFoldDB" id="A0AAD7B655"/>
<dbReference type="SUPFAM" id="SSF54637">
    <property type="entry name" value="Thioesterase/thiol ester dehydrase-isomerase"/>
    <property type="match status" value="1"/>
</dbReference>
<protein>
    <submittedName>
        <fullName evidence="2">Thioesterase-like superfamily-domain-containing protein</fullName>
    </submittedName>
</protein>